<dbReference type="GO" id="GO:0003677">
    <property type="term" value="F:DNA binding"/>
    <property type="evidence" value="ECO:0007669"/>
    <property type="project" value="InterPro"/>
</dbReference>
<proteinExistence type="predicted"/>
<dbReference type="Proteomes" id="UP000027219">
    <property type="component" value="Unassembled WGS sequence"/>
</dbReference>
<dbReference type="AlphaFoldDB" id="A0A066UNA3"/>
<keyword evidence="3" id="KW-1185">Reference proteome</keyword>
<evidence type="ECO:0000313" key="2">
    <source>
        <dbReference type="EMBL" id="KDN27367.1"/>
    </source>
</evidence>
<dbReference type="OrthoDB" id="5298444at2"/>
<dbReference type="Gene3D" id="1.10.260.40">
    <property type="entry name" value="lambda repressor-like DNA-binding domains"/>
    <property type="match status" value="1"/>
</dbReference>
<organism evidence="2 3">
    <name type="scientific">Vibrio fortis</name>
    <dbReference type="NCBI Taxonomy" id="212667"/>
    <lineage>
        <taxon>Bacteria</taxon>
        <taxon>Pseudomonadati</taxon>
        <taxon>Pseudomonadota</taxon>
        <taxon>Gammaproteobacteria</taxon>
        <taxon>Vibrionales</taxon>
        <taxon>Vibrionaceae</taxon>
        <taxon>Vibrio</taxon>
    </lineage>
</organism>
<feature type="domain" description="HTH cro/C1-type" evidence="1">
    <location>
        <begin position="11"/>
        <end position="68"/>
    </location>
</feature>
<dbReference type="InterPro" id="IPR010982">
    <property type="entry name" value="Lambda_DNA-bd_dom_sf"/>
</dbReference>
<gene>
    <name evidence="2" type="ORF">VFDL14_20995</name>
</gene>
<dbReference type="RefSeq" id="WP_032552723.1">
    <property type="nucleotide sequence ID" value="NZ_JBEEAX010000004.1"/>
</dbReference>
<dbReference type="STRING" id="212667.VFDL14_20995"/>
<accession>A0A066UNA3</accession>
<name>A0A066UNA3_9VIBR</name>
<dbReference type="EMBL" id="JFFR01000027">
    <property type="protein sequence ID" value="KDN27367.1"/>
    <property type="molecule type" value="Genomic_DNA"/>
</dbReference>
<comment type="caution">
    <text evidence="2">The sequence shown here is derived from an EMBL/GenBank/DDBJ whole genome shotgun (WGS) entry which is preliminary data.</text>
</comment>
<evidence type="ECO:0000313" key="3">
    <source>
        <dbReference type="Proteomes" id="UP000027219"/>
    </source>
</evidence>
<dbReference type="Pfam" id="PF13443">
    <property type="entry name" value="HTH_26"/>
    <property type="match status" value="1"/>
</dbReference>
<reference evidence="2 3" key="1">
    <citation type="submission" date="2014-02" db="EMBL/GenBank/DDBJ databases">
        <title>Vibrio fortis Dalian14 Genome Sequencing.</title>
        <authorList>
            <person name="Wang Y."/>
            <person name="Song L."/>
            <person name="Liu G."/>
            <person name="Ding J."/>
        </authorList>
    </citation>
    <scope>NUCLEOTIDE SEQUENCE [LARGE SCALE GENOMIC DNA]</scope>
    <source>
        <strain evidence="2 3">Dalian14</strain>
    </source>
</reference>
<dbReference type="SUPFAM" id="SSF47413">
    <property type="entry name" value="lambda repressor-like DNA-binding domains"/>
    <property type="match status" value="1"/>
</dbReference>
<evidence type="ECO:0000259" key="1">
    <source>
        <dbReference type="Pfam" id="PF13443"/>
    </source>
</evidence>
<dbReference type="InterPro" id="IPR001387">
    <property type="entry name" value="Cro/C1-type_HTH"/>
</dbReference>
<protein>
    <submittedName>
        <fullName evidence="2">XRE family transcriptional regulator</fullName>
    </submittedName>
</protein>
<sequence length="248" mass="28459">MSGTQSIIKELKKQLKLHDVHYQDIATKLDLSEGSVKRLLADGNNISLARLSAICELISMDICELVKLAANAEKNLQSLTFEQEQQIVSDKALLMVSVCVLNGFQFNEIIERYNINKQLLMQKLIELDRLGVLELMPDNRIRLLLSPNFDWIAGGPIQTFFLTQVLPEFFSSHFSRQDEKLLMSTGLMSPHTNQKFQLRLQKLVEEFYSACNGDNELDMSDRNGTSLVIALRRWHFDMFDNIDYINAK</sequence>